<feature type="transmembrane region" description="Helical" evidence="1">
    <location>
        <begin position="486"/>
        <end position="508"/>
    </location>
</feature>
<sequence>MTSTLFRLHRTLWWRSVSSNASSIMMMLMMALYGFIGVVSLLLMAWTDMSEPGNGYHSLTLGAAGGMLIYVVLAIFMPAGENQLSPSTLGALPLTPKEVYPGLLWASVLTTRALLAVLFSTVYAVAGAIILVLQGAALYAFPFVVGMILACITTIVFGECVGFIASAIANSQKAGVQVAVMIVIGLLVYGILQLQSVLETLPSLGVMGSIAAWTPFGAAVGWGLSLAAGHLIAALAQLLIAVLTVVALFWLWAGQVARVMQNPEAGSEHTAEVTGEGVSAFELGTWSYTSPAAMEFTRALRYIRRDRRLMGMIVVLPLFAIFVFYQLWRGDDFVAFFMFCFSAVMMSTILANDYGFDGPSNWVSMVAPVPPRTILHARHLAHIVGPFAVHLVVALIIIVCAEDTRIAALAVAVGVGTFISTAAISMGLTVLNPYPLSEPGANRWNDKSGYSGGAFLAAFAGMLLAWMPVVPGIIVSWMAYDHGWPLFVGPVVSLIFPVIAYVVVWRLAGNYADKNMPEIYSKVDHYVS</sequence>
<protein>
    <submittedName>
        <fullName evidence="2">Uncharacterized protein</fullName>
    </submittedName>
</protein>
<dbReference type="OrthoDB" id="3261041at2"/>
<feature type="transmembrane region" description="Helical" evidence="1">
    <location>
        <begin position="380"/>
        <end position="400"/>
    </location>
</feature>
<evidence type="ECO:0000256" key="1">
    <source>
        <dbReference type="SAM" id="Phobius"/>
    </source>
</evidence>
<organism evidence="2 3">
    <name type="scientific">Corynebacterium singulare</name>
    <dbReference type="NCBI Taxonomy" id="161899"/>
    <lineage>
        <taxon>Bacteria</taxon>
        <taxon>Bacillati</taxon>
        <taxon>Actinomycetota</taxon>
        <taxon>Actinomycetes</taxon>
        <taxon>Mycobacteriales</taxon>
        <taxon>Corynebacteriaceae</taxon>
        <taxon>Corynebacterium</taxon>
    </lineage>
</organism>
<reference evidence="2 3" key="1">
    <citation type="journal article" date="2015" name="Genome Announc.">
        <title>Complete Genome Sequence and Annotation of Corynebacterium singulare DSM 44357, Isolated from a Human Semen Specimen.</title>
        <authorList>
            <person name="Merten M."/>
            <person name="Brinkrolf K."/>
            <person name="Albersmeier A."/>
            <person name="Kutter Y."/>
            <person name="Ruckert C."/>
            <person name="Tauch A."/>
        </authorList>
    </citation>
    <scope>NUCLEOTIDE SEQUENCE [LARGE SCALE GENOMIC DNA]</scope>
    <source>
        <strain evidence="2">IBS B52218</strain>
    </source>
</reference>
<feature type="transmembrane region" description="Helical" evidence="1">
    <location>
        <begin position="231"/>
        <end position="253"/>
    </location>
</feature>
<feature type="transmembrane region" description="Helical" evidence="1">
    <location>
        <begin position="204"/>
        <end position="225"/>
    </location>
</feature>
<accession>A0A0B6F5B5</accession>
<feature type="transmembrane region" description="Helical" evidence="1">
    <location>
        <begin position="174"/>
        <end position="192"/>
    </location>
</feature>
<feature type="transmembrane region" description="Helical" evidence="1">
    <location>
        <begin position="406"/>
        <end position="431"/>
    </location>
</feature>
<feature type="transmembrane region" description="Helical" evidence="1">
    <location>
        <begin position="113"/>
        <end position="133"/>
    </location>
</feature>
<dbReference type="KEGG" id="csx:CSING_08460"/>
<feature type="transmembrane region" description="Helical" evidence="1">
    <location>
        <begin position="58"/>
        <end position="79"/>
    </location>
</feature>
<feature type="transmembrane region" description="Helical" evidence="1">
    <location>
        <begin position="309"/>
        <end position="327"/>
    </location>
</feature>
<feature type="transmembrane region" description="Helical" evidence="1">
    <location>
        <begin position="24"/>
        <end position="46"/>
    </location>
</feature>
<dbReference type="AlphaFoldDB" id="A0A0B6F5B5"/>
<evidence type="ECO:0000313" key="3">
    <source>
        <dbReference type="Proteomes" id="UP000031890"/>
    </source>
</evidence>
<feature type="transmembrane region" description="Helical" evidence="1">
    <location>
        <begin position="452"/>
        <end position="480"/>
    </location>
</feature>
<dbReference type="RefSeq" id="WP_042531355.1">
    <property type="nucleotide sequence ID" value="NZ_CP010827.1"/>
</dbReference>
<dbReference type="STRING" id="161899.CSING_08460"/>
<evidence type="ECO:0000313" key="2">
    <source>
        <dbReference type="EMBL" id="AJI79211.1"/>
    </source>
</evidence>
<feature type="transmembrane region" description="Helical" evidence="1">
    <location>
        <begin position="140"/>
        <end position="168"/>
    </location>
</feature>
<keyword evidence="1" id="KW-0812">Transmembrane</keyword>
<proteinExistence type="predicted"/>
<feature type="transmembrane region" description="Helical" evidence="1">
    <location>
        <begin position="333"/>
        <end position="351"/>
    </location>
</feature>
<gene>
    <name evidence="2" type="ORF">CSING_08460</name>
</gene>
<name>A0A0B6F5B5_9CORY</name>
<dbReference type="HOGENOM" id="CLU_025319_1_0_11"/>
<keyword evidence="1" id="KW-1133">Transmembrane helix</keyword>
<keyword evidence="1" id="KW-0472">Membrane</keyword>
<dbReference type="Proteomes" id="UP000031890">
    <property type="component" value="Chromosome"/>
</dbReference>
<dbReference type="EMBL" id="CP010827">
    <property type="protein sequence ID" value="AJI79211.1"/>
    <property type="molecule type" value="Genomic_DNA"/>
</dbReference>